<protein>
    <recommendedName>
        <fullName evidence="3">YkgJ family cysteine cluster protein</fullName>
    </recommendedName>
</protein>
<dbReference type="EMBL" id="CP020867">
    <property type="protein sequence ID" value="ARJ56216.1"/>
    <property type="molecule type" value="Genomic_DNA"/>
</dbReference>
<dbReference type="PANTHER" id="PTHR35866:SF1">
    <property type="entry name" value="YKGJ FAMILY CYSTEINE CLUSTER PROTEIN"/>
    <property type="match status" value="1"/>
</dbReference>
<dbReference type="AlphaFoldDB" id="A0A1W6BVT7"/>
<evidence type="ECO:0000313" key="2">
    <source>
        <dbReference type="Proteomes" id="UP000192902"/>
    </source>
</evidence>
<dbReference type="OrthoDB" id="9810361at2"/>
<gene>
    <name evidence="1" type="ORF">CCUN_0581</name>
</gene>
<evidence type="ECO:0008006" key="3">
    <source>
        <dbReference type="Google" id="ProtNLM"/>
    </source>
</evidence>
<organism evidence="1 2">
    <name type="scientific">Campylobacter cuniculorum DSM 23162 = LMG 24588</name>
    <dbReference type="NCBI Taxonomy" id="1121267"/>
    <lineage>
        <taxon>Bacteria</taxon>
        <taxon>Pseudomonadati</taxon>
        <taxon>Campylobacterota</taxon>
        <taxon>Epsilonproteobacteria</taxon>
        <taxon>Campylobacterales</taxon>
        <taxon>Campylobacteraceae</taxon>
        <taxon>Campylobacter</taxon>
    </lineage>
</organism>
<dbReference type="Proteomes" id="UP000192902">
    <property type="component" value="Chromosome"/>
</dbReference>
<accession>A0A1W6BVT7</accession>
<dbReference type="Pfam" id="PF03692">
    <property type="entry name" value="CxxCxxCC"/>
    <property type="match status" value="1"/>
</dbReference>
<evidence type="ECO:0000313" key="1">
    <source>
        <dbReference type="EMBL" id="ARJ56216.1"/>
    </source>
</evidence>
<proteinExistence type="predicted"/>
<dbReference type="KEGG" id="ccun:CCUN_0581"/>
<dbReference type="STRING" id="1121267.CCUN_0581"/>
<reference evidence="1 2" key="1">
    <citation type="submission" date="2017-04" db="EMBL/GenBank/DDBJ databases">
        <title>Complete genome sequence of the Campylobacter cuniculorum type strain LMG24588.</title>
        <authorList>
            <person name="Miller W.G."/>
            <person name="Yee E."/>
            <person name="Revez J."/>
            <person name="Bono J.L."/>
            <person name="Rossi M."/>
        </authorList>
    </citation>
    <scope>NUCLEOTIDE SEQUENCE [LARGE SCALE GENOMIC DNA]</scope>
    <source>
        <strain evidence="1 2">LMG 24588</strain>
    </source>
</reference>
<dbReference type="InterPro" id="IPR005358">
    <property type="entry name" value="Puta_zinc/iron-chelating_dom"/>
</dbReference>
<dbReference type="RefSeq" id="WP_027306330.1">
    <property type="nucleotide sequence ID" value="NZ_CP020867.1"/>
</dbReference>
<dbReference type="PANTHER" id="PTHR35866">
    <property type="entry name" value="PUTATIVE-RELATED"/>
    <property type="match status" value="1"/>
</dbReference>
<dbReference type="eggNOG" id="COG0727">
    <property type="taxonomic scope" value="Bacteria"/>
</dbReference>
<name>A0A1W6BVT7_9BACT</name>
<sequence length="123" mass="14626">MISKEGFDFSFDEKACEKCGGKCCTGESGNIFVSKEELKILRQYLGLDEQEFALKFLKKVGFKMSFKEVKFEDGYACIFFDQVKRNCKIYEYRPSQCRTFPFWKYYKNHKEELEKECIGICYL</sequence>